<protein>
    <submittedName>
        <fullName evidence="2">Uncharacterized protein</fullName>
    </submittedName>
</protein>
<evidence type="ECO:0000313" key="3">
    <source>
        <dbReference type="Proteomes" id="UP000324832"/>
    </source>
</evidence>
<dbReference type="AlphaFoldDB" id="A0A5E4QUK2"/>
<feature type="region of interest" description="Disordered" evidence="1">
    <location>
        <begin position="1"/>
        <end position="30"/>
    </location>
</feature>
<evidence type="ECO:0000256" key="1">
    <source>
        <dbReference type="SAM" id="MobiDB-lite"/>
    </source>
</evidence>
<name>A0A5E4QUK2_9NEOP</name>
<reference evidence="2 3" key="1">
    <citation type="submission" date="2017-07" db="EMBL/GenBank/DDBJ databases">
        <authorList>
            <person name="Talla V."/>
            <person name="Backstrom N."/>
        </authorList>
    </citation>
    <scope>NUCLEOTIDE SEQUENCE [LARGE SCALE GENOMIC DNA]</scope>
</reference>
<evidence type="ECO:0000313" key="2">
    <source>
        <dbReference type="EMBL" id="VVD00926.1"/>
    </source>
</evidence>
<proteinExistence type="predicted"/>
<keyword evidence="3" id="KW-1185">Reference proteome</keyword>
<accession>A0A5E4QUK2</accession>
<dbReference type="Proteomes" id="UP000324832">
    <property type="component" value="Unassembled WGS sequence"/>
</dbReference>
<sequence>MKIVSKLPTPMSKENRPGSSNARNGARSIINGLSDAEKKSLIINHTKPIKSAISAATAPRLQREATLPASSNCAPAKSSKVEKKTVTAARIPAYDYKARFNYLLE</sequence>
<dbReference type="EMBL" id="FZQP02005066">
    <property type="protein sequence ID" value="VVD00926.1"/>
    <property type="molecule type" value="Genomic_DNA"/>
</dbReference>
<organism evidence="2 3">
    <name type="scientific">Leptidea sinapis</name>
    <dbReference type="NCBI Taxonomy" id="189913"/>
    <lineage>
        <taxon>Eukaryota</taxon>
        <taxon>Metazoa</taxon>
        <taxon>Ecdysozoa</taxon>
        <taxon>Arthropoda</taxon>
        <taxon>Hexapoda</taxon>
        <taxon>Insecta</taxon>
        <taxon>Pterygota</taxon>
        <taxon>Neoptera</taxon>
        <taxon>Endopterygota</taxon>
        <taxon>Lepidoptera</taxon>
        <taxon>Glossata</taxon>
        <taxon>Ditrysia</taxon>
        <taxon>Papilionoidea</taxon>
        <taxon>Pieridae</taxon>
        <taxon>Dismorphiinae</taxon>
        <taxon>Leptidea</taxon>
    </lineage>
</organism>
<gene>
    <name evidence="2" type="ORF">LSINAPIS_LOCUS11469</name>
</gene>